<dbReference type="SUPFAM" id="SSF55729">
    <property type="entry name" value="Acyl-CoA N-acyltransferases (Nat)"/>
    <property type="match status" value="1"/>
</dbReference>
<dbReference type="InterPro" id="IPR016181">
    <property type="entry name" value="Acyl_CoA_acyltransferase"/>
</dbReference>
<evidence type="ECO:0000256" key="2">
    <source>
        <dbReference type="ARBA" id="ARBA00008796"/>
    </source>
</evidence>
<comment type="similarity">
    <text evidence="2">Belongs to the ODC antizyme family.</text>
</comment>
<evidence type="ECO:0000256" key="4">
    <source>
        <dbReference type="ARBA" id="ARBA00022758"/>
    </source>
</evidence>
<dbReference type="Gene3D" id="3.40.630.60">
    <property type="match status" value="1"/>
</dbReference>
<comment type="subunit">
    <text evidence="3">Interacts with ODC and thereby sterically blocks ODC homodimerization.</text>
</comment>
<organism evidence="5 6">
    <name type="scientific">Rhizopus oryzae</name>
    <name type="common">Mucormycosis agent</name>
    <name type="synonym">Rhizopus arrhizus var. delemar</name>
    <dbReference type="NCBI Taxonomy" id="64495"/>
    <lineage>
        <taxon>Eukaryota</taxon>
        <taxon>Fungi</taxon>
        <taxon>Fungi incertae sedis</taxon>
        <taxon>Mucoromycota</taxon>
        <taxon>Mucoromycotina</taxon>
        <taxon>Mucoromycetes</taxon>
        <taxon>Mucorales</taxon>
        <taxon>Mucorineae</taxon>
        <taxon>Rhizopodaceae</taxon>
        <taxon>Rhizopus</taxon>
    </lineage>
</organism>
<evidence type="ECO:0000256" key="3">
    <source>
        <dbReference type="ARBA" id="ARBA00011486"/>
    </source>
</evidence>
<dbReference type="Pfam" id="PF02100">
    <property type="entry name" value="ODC_AZ"/>
    <property type="match status" value="1"/>
</dbReference>
<dbReference type="InterPro" id="IPR038581">
    <property type="entry name" value="ODC_AZ_sf"/>
</dbReference>
<dbReference type="OrthoDB" id="5959761at2759"/>
<dbReference type="EMBL" id="JAANQT010000004">
    <property type="protein sequence ID" value="KAG1316170.1"/>
    <property type="molecule type" value="Genomic_DNA"/>
</dbReference>
<evidence type="ECO:0000313" key="6">
    <source>
        <dbReference type="Proteomes" id="UP000716291"/>
    </source>
</evidence>
<reference evidence="5" key="1">
    <citation type="journal article" date="2020" name="Microb. Genom.">
        <title>Genetic diversity of clinical and environmental Mucorales isolates obtained from an investigation of mucormycosis cases among solid organ transplant recipients.</title>
        <authorList>
            <person name="Nguyen M.H."/>
            <person name="Kaul D."/>
            <person name="Muto C."/>
            <person name="Cheng S.J."/>
            <person name="Richter R.A."/>
            <person name="Bruno V.M."/>
            <person name="Liu G."/>
            <person name="Beyhan S."/>
            <person name="Sundermann A.J."/>
            <person name="Mounaud S."/>
            <person name="Pasculle A.W."/>
            <person name="Nierman W.C."/>
            <person name="Driscoll E."/>
            <person name="Cumbie R."/>
            <person name="Clancy C.J."/>
            <person name="Dupont C.L."/>
        </authorList>
    </citation>
    <scope>NUCLEOTIDE SEQUENCE</scope>
    <source>
        <strain evidence="5">GL11</strain>
    </source>
</reference>
<proteinExistence type="inferred from homology"/>
<comment type="function">
    <text evidence="1">Ornithine decarboxylase (ODC) antizyme protein that negatively regulates ODC activity and intracellular polyamine biosynthesis in response to increased intracellular polyamine levels. Binds to ODC monomers, inhibiting the assembly of the functional ODC homodimer, and targets the monomers for ubiquitin-independent proteolytic destruction by the 26S proteasome.</text>
</comment>
<dbReference type="GO" id="GO:0008073">
    <property type="term" value="F:ornithine decarboxylase inhibitor activity"/>
    <property type="evidence" value="ECO:0007669"/>
    <property type="project" value="InterPro"/>
</dbReference>
<evidence type="ECO:0000313" key="5">
    <source>
        <dbReference type="EMBL" id="KAG1316170.1"/>
    </source>
</evidence>
<name>A0A9P7BYL4_RHIOR</name>
<gene>
    <name evidence="5" type="ORF">G6F64_000064</name>
</gene>
<protein>
    <recommendedName>
        <fullName evidence="7">Ornithine decarboxylase antizyme</fullName>
    </recommendedName>
</protein>
<dbReference type="GO" id="GO:0075523">
    <property type="term" value="P:viral translational frameshifting"/>
    <property type="evidence" value="ECO:0007669"/>
    <property type="project" value="UniProtKB-KW"/>
</dbReference>
<evidence type="ECO:0008006" key="7">
    <source>
        <dbReference type="Google" id="ProtNLM"/>
    </source>
</evidence>
<evidence type="ECO:0000256" key="1">
    <source>
        <dbReference type="ARBA" id="ARBA00002307"/>
    </source>
</evidence>
<accession>A0A9P7BYL4</accession>
<keyword evidence="4" id="KW-0688">Ribosomal frameshifting</keyword>
<dbReference type="InterPro" id="IPR002993">
    <property type="entry name" value="ODC_AZ"/>
</dbReference>
<sequence length="171" mass="19455">MLIASPNKKEISIPLEPIINDSLFEQDNKKNEDFVNIHPRTRGQNDMITQVFGQATLFDTNVDEVLSIHITRSNKTLTCEAFILNQTVFLNSPFVGLLDWTEGEFPTCITHLIELAEEKTGCTALIVSLDRRLYKDSLSTLLRAFMYLGFEMVDPVLYGQEPGYIFVGYEL</sequence>
<keyword evidence="6" id="KW-1185">Reference proteome</keyword>
<dbReference type="Proteomes" id="UP000716291">
    <property type="component" value="Unassembled WGS sequence"/>
</dbReference>
<comment type="caution">
    <text evidence="5">The sequence shown here is derived from an EMBL/GenBank/DDBJ whole genome shotgun (WGS) entry which is preliminary data.</text>
</comment>
<dbReference type="AlphaFoldDB" id="A0A9P7BYL4"/>